<sequence length="281" mass="32522">MATVKEYFFKDAHALTQHAEFPISDRDGKELMKVISRVHLNFEANAFYVSFYIPARSGVEWPELLCLNSLRELFEWKRNLHVTMRLSNLQEATSDDLRFTGRIFLYSEEPVPDHLKEQIWREGKQQGHFIEFRSVEYMEARNRNEKPLAFISHDSRDKEEIAQKLALALSSRMCPVWYDEYSLKVGDSLRESIEKGLKQCRKCIFILTPNFLANGGWAKTEYQSIFTRELVEQQKVILPVWAGVTSKDIYQYSPILADRVAAQWSDGLDAVATKLMAAIGA</sequence>
<name>A0ABU8KDC2_9HYPH</name>
<evidence type="ECO:0000313" key="2">
    <source>
        <dbReference type="EMBL" id="MEI9403238.1"/>
    </source>
</evidence>
<gene>
    <name evidence="2" type="ORF">O7A05_13835</name>
</gene>
<dbReference type="Gene3D" id="3.40.50.10140">
    <property type="entry name" value="Toll/interleukin-1 receptor homology (TIR) domain"/>
    <property type="match status" value="1"/>
</dbReference>
<keyword evidence="2" id="KW-0675">Receptor</keyword>
<proteinExistence type="predicted"/>
<organism evidence="2 3">
    <name type="scientific">Mesorhizobium argentiipisi</name>
    <dbReference type="NCBI Taxonomy" id="3015175"/>
    <lineage>
        <taxon>Bacteria</taxon>
        <taxon>Pseudomonadati</taxon>
        <taxon>Pseudomonadota</taxon>
        <taxon>Alphaproteobacteria</taxon>
        <taxon>Hyphomicrobiales</taxon>
        <taxon>Phyllobacteriaceae</taxon>
        <taxon>Mesorhizobium</taxon>
    </lineage>
</organism>
<evidence type="ECO:0000313" key="3">
    <source>
        <dbReference type="Proteomes" id="UP001366503"/>
    </source>
</evidence>
<keyword evidence="3" id="KW-1185">Reference proteome</keyword>
<dbReference type="RefSeq" id="WP_337093642.1">
    <property type="nucleotide sequence ID" value="NZ_JAPYKO010000008.1"/>
</dbReference>
<reference evidence="2 3" key="1">
    <citation type="submission" date="2022-12" db="EMBL/GenBank/DDBJ databases">
        <authorList>
            <person name="Muema E."/>
        </authorList>
    </citation>
    <scope>NUCLEOTIDE SEQUENCE [LARGE SCALE GENOMIC DNA]</scope>
    <source>
        <strain evidence="3">1330</strain>
    </source>
</reference>
<protein>
    <submittedName>
        <fullName evidence="2">Toll/interleukin-1 receptor domain-containing protein</fullName>
    </submittedName>
</protein>
<dbReference type="SMART" id="SM00255">
    <property type="entry name" value="TIR"/>
    <property type="match status" value="1"/>
</dbReference>
<comment type="caution">
    <text evidence="2">The sequence shown here is derived from an EMBL/GenBank/DDBJ whole genome shotgun (WGS) entry which is preliminary data.</text>
</comment>
<dbReference type="Pfam" id="PF13676">
    <property type="entry name" value="TIR_2"/>
    <property type="match status" value="1"/>
</dbReference>
<accession>A0ABU8KDC2</accession>
<dbReference type="EMBL" id="JAPYKO010000008">
    <property type="protein sequence ID" value="MEI9403238.1"/>
    <property type="molecule type" value="Genomic_DNA"/>
</dbReference>
<dbReference type="SUPFAM" id="SSF52200">
    <property type="entry name" value="Toll/Interleukin receptor TIR domain"/>
    <property type="match status" value="1"/>
</dbReference>
<feature type="domain" description="TIR" evidence="1">
    <location>
        <begin position="145"/>
        <end position="279"/>
    </location>
</feature>
<evidence type="ECO:0000259" key="1">
    <source>
        <dbReference type="PROSITE" id="PS50104"/>
    </source>
</evidence>
<dbReference type="InterPro" id="IPR035897">
    <property type="entry name" value="Toll_tir_struct_dom_sf"/>
</dbReference>
<dbReference type="PROSITE" id="PS50104">
    <property type="entry name" value="TIR"/>
    <property type="match status" value="1"/>
</dbReference>
<dbReference type="InterPro" id="IPR000157">
    <property type="entry name" value="TIR_dom"/>
</dbReference>
<dbReference type="Proteomes" id="UP001366503">
    <property type="component" value="Unassembled WGS sequence"/>
</dbReference>